<name>A0A9E7ZNW0_9HYPH</name>
<organism evidence="2">
    <name type="scientific">Bosea sp. NBC_00436</name>
    <dbReference type="NCBI Taxonomy" id="2969620"/>
    <lineage>
        <taxon>Bacteria</taxon>
        <taxon>Pseudomonadati</taxon>
        <taxon>Pseudomonadota</taxon>
        <taxon>Alphaproteobacteria</taxon>
        <taxon>Hyphomicrobiales</taxon>
        <taxon>Boseaceae</taxon>
        <taxon>Bosea</taxon>
    </lineage>
</organism>
<evidence type="ECO:0000313" key="2">
    <source>
        <dbReference type="EMBL" id="UZF89310.1"/>
    </source>
</evidence>
<proteinExistence type="predicted"/>
<dbReference type="AlphaFoldDB" id="A0A9E7ZNW0"/>
<accession>A0A9E7ZNW0</accession>
<sequence length="83" mass="8588">MHLLHLAPATILLAALGGCVSSEPTAYSEPPAVQSMSIRPSQRSYLDAGPAPARPNAPSYLRDSGTNFAGRSDSFGSGVLPSF</sequence>
<reference evidence="2" key="1">
    <citation type="submission" date="2022-08" db="EMBL/GenBank/DDBJ databases">
        <title>Complete Genome Sequences of 2 Bosea sp. soil isolates.</title>
        <authorList>
            <person name="Alvarez Arevalo M."/>
            <person name="Sterndorff E.B."/>
            <person name="Faurdal D."/>
            <person name="Joergensen T.S."/>
            <person name="Weber T."/>
        </authorList>
    </citation>
    <scope>NUCLEOTIDE SEQUENCE</scope>
    <source>
        <strain evidence="2">NBC_00436</strain>
    </source>
</reference>
<gene>
    <name evidence="2" type="ORF">NWE54_11225</name>
</gene>
<feature type="region of interest" description="Disordered" evidence="1">
    <location>
        <begin position="25"/>
        <end position="83"/>
    </location>
</feature>
<evidence type="ECO:0000256" key="1">
    <source>
        <dbReference type="SAM" id="MobiDB-lite"/>
    </source>
</evidence>
<feature type="compositionally biased region" description="Polar residues" evidence="1">
    <location>
        <begin position="34"/>
        <end position="44"/>
    </location>
</feature>
<dbReference type="EMBL" id="CP102774">
    <property type="protein sequence ID" value="UZF89310.1"/>
    <property type="molecule type" value="Genomic_DNA"/>
</dbReference>
<protein>
    <submittedName>
        <fullName evidence="2">Uncharacterized protein</fullName>
    </submittedName>
</protein>